<comment type="caution">
    <text evidence="1">The sequence shown here is derived from an EMBL/GenBank/DDBJ whole genome shotgun (WGS) entry which is preliminary data.</text>
</comment>
<evidence type="ECO:0000313" key="2">
    <source>
        <dbReference type="Proteomes" id="UP000310200"/>
    </source>
</evidence>
<protein>
    <submittedName>
        <fullName evidence="1">Uncharacterized protein</fullName>
    </submittedName>
</protein>
<name>A0A4S2L5E4_9HYME</name>
<sequence>MTTTTMTMTMMATTTKSRLGVRHFARRSARSWSGNVLKPRVNKLWRRLAGERISKRATGQ</sequence>
<dbReference type="AlphaFoldDB" id="A0A4S2L5E4"/>
<proteinExistence type="predicted"/>
<reference evidence="1 2" key="1">
    <citation type="journal article" date="2019" name="Philos. Trans. R. Soc. Lond., B, Biol. Sci.">
        <title>Ant behaviour and brain gene expression of defending hosts depend on the ecological success of the intruding social parasite.</title>
        <authorList>
            <person name="Kaur R."/>
            <person name="Stoldt M."/>
            <person name="Jongepier E."/>
            <person name="Feldmeyer B."/>
            <person name="Menzel F."/>
            <person name="Bornberg-Bauer E."/>
            <person name="Foitzik S."/>
        </authorList>
    </citation>
    <scope>NUCLEOTIDE SEQUENCE [LARGE SCALE GENOMIC DNA]</scope>
    <source>
        <tissue evidence="1">Whole body</tissue>
    </source>
</reference>
<dbReference type="Proteomes" id="UP000310200">
    <property type="component" value="Unassembled WGS sequence"/>
</dbReference>
<accession>A0A4S2L5E4</accession>
<evidence type="ECO:0000313" key="1">
    <source>
        <dbReference type="EMBL" id="TGZ55799.1"/>
    </source>
</evidence>
<dbReference type="EMBL" id="QBLH01000413">
    <property type="protein sequence ID" value="TGZ55799.1"/>
    <property type="molecule type" value="Genomic_DNA"/>
</dbReference>
<keyword evidence="2" id="KW-1185">Reference proteome</keyword>
<organism evidence="1 2">
    <name type="scientific">Temnothorax longispinosus</name>
    <dbReference type="NCBI Taxonomy" id="300112"/>
    <lineage>
        <taxon>Eukaryota</taxon>
        <taxon>Metazoa</taxon>
        <taxon>Ecdysozoa</taxon>
        <taxon>Arthropoda</taxon>
        <taxon>Hexapoda</taxon>
        <taxon>Insecta</taxon>
        <taxon>Pterygota</taxon>
        <taxon>Neoptera</taxon>
        <taxon>Endopterygota</taxon>
        <taxon>Hymenoptera</taxon>
        <taxon>Apocrita</taxon>
        <taxon>Aculeata</taxon>
        <taxon>Formicoidea</taxon>
        <taxon>Formicidae</taxon>
        <taxon>Myrmicinae</taxon>
        <taxon>Temnothorax</taxon>
    </lineage>
</organism>
<gene>
    <name evidence="1" type="ORF">DBV15_11220</name>
</gene>